<dbReference type="PANTHER" id="PTHR21047">
    <property type="entry name" value="DTDP-6-DEOXY-D-GLUCOSE-3,5 EPIMERASE"/>
    <property type="match status" value="1"/>
</dbReference>
<protein>
    <submittedName>
        <fullName evidence="3">dTDP-4-keto-6-deoxy-D-glucose epimerase</fullName>
    </submittedName>
</protein>
<dbReference type="InterPro" id="IPR011051">
    <property type="entry name" value="RmlC_Cupin_sf"/>
</dbReference>
<dbReference type="Pfam" id="PF00908">
    <property type="entry name" value="dTDP_sugar_isom"/>
    <property type="match status" value="1"/>
</dbReference>
<dbReference type="EMBL" id="SVBY01000002">
    <property type="protein sequence ID" value="MBE6091622.1"/>
    <property type="molecule type" value="Genomic_DNA"/>
</dbReference>
<feature type="active site" description="Proton acceptor" evidence="1">
    <location>
        <position position="57"/>
    </location>
</feature>
<dbReference type="AlphaFoldDB" id="A0A927WGV5"/>
<dbReference type="GO" id="GO:0019305">
    <property type="term" value="P:dTDP-rhamnose biosynthetic process"/>
    <property type="evidence" value="ECO:0007669"/>
    <property type="project" value="TreeGrafter"/>
</dbReference>
<evidence type="ECO:0000313" key="3">
    <source>
        <dbReference type="EMBL" id="MBE6091622.1"/>
    </source>
</evidence>
<dbReference type="Proteomes" id="UP000761380">
    <property type="component" value="Unassembled WGS sequence"/>
</dbReference>
<dbReference type="PANTHER" id="PTHR21047:SF2">
    <property type="entry name" value="THYMIDINE DIPHOSPHO-4-KETO-RHAMNOSE 3,5-EPIMERASE"/>
    <property type="match status" value="1"/>
</dbReference>
<proteinExistence type="predicted"/>
<dbReference type="Gene3D" id="2.60.120.10">
    <property type="entry name" value="Jelly Rolls"/>
    <property type="match status" value="1"/>
</dbReference>
<feature type="active site" description="Proton donor" evidence="1">
    <location>
        <position position="124"/>
    </location>
</feature>
<reference evidence="3" key="1">
    <citation type="submission" date="2019-04" db="EMBL/GenBank/DDBJ databases">
        <title>Evolution of Biomass-Degrading Anaerobic Consortia Revealed by Metagenomics.</title>
        <authorList>
            <person name="Peng X."/>
        </authorList>
    </citation>
    <scope>NUCLEOTIDE SEQUENCE</scope>
    <source>
        <strain evidence="3">SIG240</strain>
    </source>
</reference>
<accession>A0A927WGV5</accession>
<comment type="caution">
    <text evidence="3">The sequence shown here is derived from an EMBL/GenBank/DDBJ whole genome shotgun (WGS) entry which is preliminary data.</text>
</comment>
<evidence type="ECO:0000256" key="1">
    <source>
        <dbReference type="PIRSR" id="PIRSR600888-1"/>
    </source>
</evidence>
<dbReference type="SUPFAM" id="SSF51182">
    <property type="entry name" value="RmlC-like cupins"/>
    <property type="match status" value="1"/>
</dbReference>
<dbReference type="InterPro" id="IPR014710">
    <property type="entry name" value="RmlC-like_jellyroll"/>
</dbReference>
<evidence type="ECO:0000313" key="4">
    <source>
        <dbReference type="Proteomes" id="UP000761380"/>
    </source>
</evidence>
<gene>
    <name evidence="3" type="ORF">E7201_00360</name>
</gene>
<dbReference type="GO" id="GO:0000271">
    <property type="term" value="P:polysaccharide biosynthetic process"/>
    <property type="evidence" value="ECO:0007669"/>
    <property type="project" value="TreeGrafter"/>
</dbReference>
<evidence type="ECO:0000256" key="2">
    <source>
        <dbReference type="PIRSR" id="PIRSR600888-3"/>
    </source>
</evidence>
<dbReference type="GO" id="GO:0005829">
    <property type="term" value="C:cytosol"/>
    <property type="evidence" value="ECO:0007669"/>
    <property type="project" value="TreeGrafter"/>
</dbReference>
<dbReference type="InterPro" id="IPR000888">
    <property type="entry name" value="RmlC-like"/>
</dbReference>
<name>A0A927WGV5_SELRU</name>
<dbReference type="CDD" id="cd00438">
    <property type="entry name" value="cupin_RmlC"/>
    <property type="match status" value="1"/>
</dbReference>
<dbReference type="GO" id="GO:0008830">
    <property type="term" value="F:dTDP-4-dehydrorhamnose 3,5-epimerase activity"/>
    <property type="evidence" value="ECO:0007669"/>
    <property type="project" value="InterPro"/>
</dbReference>
<sequence length="161" mass="18623">MTGLQGVYLVTPEVHEDARGNFYETYNEKEYFKAGLTAKMVQDDVSFSWQGVLKGMHGDAGTCKLVQCVQGEVYAVVLNCDTSSEDFGRWESFVLSAQNRRQLYIPPMYGNGYYVLSEWAVYTYKQSTYYGDFPQFTYKWDDKRFGIVWPDKARIISERDA</sequence>
<organism evidence="3 4">
    <name type="scientific">Selenomonas ruminantium</name>
    <dbReference type="NCBI Taxonomy" id="971"/>
    <lineage>
        <taxon>Bacteria</taxon>
        <taxon>Bacillati</taxon>
        <taxon>Bacillota</taxon>
        <taxon>Negativicutes</taxon>
        <taxon>Selenomonadales</taxon>
        <taxon>Selenomonadaceae</taxon>
        <taxon>Selenomonas</taxon>
    </lineage>
</organism>
<feature type="site" description="Participates in a stacking interaction with the thymidine ring of dTDP-4-oxo-6-deoxyglucose" evidence="2">
    <location>
        <position position="130"/>
    </location>
</feature>